<proteinExistence type="predicted"/>
<reference evidence="1 2" key="1">
    <citation type="submission" date="2017-06" db="EMBL/GenBank/DDBJ databases">
        <title>Novel microbial phyla capable of carbon fixation and sulfur reduction in deep-sea sediments.</title>
        <authorList>
            <person name="Huang J."/>
            <person name="Baker B."/>
            <person name="Wang Y."/>
        </authorList>
    </citation>
    <scope>NUCLEOTIDE SEQUENCE [LARGE SCALE GENOMIC DNA]</scope>
    <source>
        <strain evidence="1">B3_TA06</strain>
    </source>
</reference>
<dbReference type="Proteomes" id="UP000317778">
    <property type="component" value="Unassembled WGS sequence"/>
</dbReference>
<gene>
    <name evidence="1" type="ORF">CEE36_10500</name>
</gene>
<evidence type="ECO:0008006" key="3">
    <source>
        <dbReference type="Google" id="ProtNLM"/>
    </source>
</evidence>
<dbReference type="PROSITE" id="PS51257">
    <property type="entry name" value="PROKAR_LIPOPROTEIN"/>
    <property type="match status" value="1"/>
</dbReference>
<sequence>MKVYRALLATVAVAFVFVACRKVEYTEPSWKVGDWASYEVTGGTLVSYTLRYAITGVDTVKGEPYYWLEMIGSRGESKFIYKMLVPYGYRGVAERMIIKVADQLIEMPQSEGLAEYPPGENRPYLYLADEINAGKIGEEKIAVPAGKFLTIHAEVKDIRHSRIGLLIGDTIIEKLVSDTTEVEVWVSDNIPVLGIVALKSPREEMKLVSTGHDATTAITEEILPAGPLEFE</sequence>
<evidence type="ECO:0000313" key="1">
    <source>
        <dbReference type="EMBL" id="TKJ38999.1"/>
    </source>
</evidence>
<dbReference type="AlphaFoldDB" id="A0A532UVN2"/>
<name>A0A532UVN2_UNCT6</name>
<comment type="caution">
    <text evidence="1">The sequence shown here is derived from an EMBL/GenBank/DDBJ whole genome shotgun (WGS) entry which is preliminary data.</text>
</comment>
<accession>A0A532UVN2</accession>
<protein>
    <recommendedName>
        <fullName evidence="3">DUF3108 domain-containing protein</fullName>
    </recommendedName>
</protein>
<organism evidence="1 2">
    <name type="scientific">candidate division TA06 bacterium B3_TA06</name>
    <dbReference type="NCBI Taxonomy" id="2012487"/>
    <lineage>
        <taxon>Bacteria</taxon>
        <taxon>Bacteria division TA06</taxon>
    </lineage>
</organism>
<evidence type="ECO:0000313" key="2">
    <source>
        <dbReference type="Proteomes" id="UP000317778"/>
    </source>
</evidence>
<dbReference type="EMBL" id="NJBO01000025">
    <property type="protein sequence ID" value="TKJ38999.1"/>
    <property type="molecule type" value="Genomic_DNA"/>
</dbReference>